<feature type="region of interest" description="Disordered" evidence="1">
    <location>
        <begin position="50"/>
        <end position="69"/>
    </location>
</feature>
<sequence length="69" mass="7697">MAVLQQTDGNPETQATVKDSDLKLRGPPANKSISQGRVLEGRVLEDVFRHKKQRSSPQQGLLHKVSQYV</sequence>
<dbReference type="EMBL" id="SRLO01001398">
    <property type="protein sequence ID" value="TNN38173.1"/>
    <property type="molecule type" value="Genomic_DNA"/>
</dbReference>
<feature type="compositionally biased region" description="Polar residues" evidence="1">
    <location>
        <begin position="1"/>
        <end position="17"/>
    </location>
</feature>
<protein>
    <submittedName>
        <fullName evidence="2">Uncharacterized protein</fullName>
    </submittedName>
</protein>
<name>A0A4Z2FBM7_9TELE</name>
<dbReference type="AlphaFoldDB" id="A0A4Z2FBM7"/>
<keyword evidence="3" id="KW-1185">Reference proteome</keyword>
<organism evidence="2 3">
    <name type="scientific">Liparis tanakae</name>
    <name type="common">Tanaka's snailfish</name>
    <dbReference type="NCBI Taxonomy" id="230148"/>
    <lineage>
        <taxon>Eukaryota</taxon>
        <taxon>Metazoa</taxon>
        <taxon>Chordata</taxon>
        <taxon>Craniata</taxon>
        <taxon>Vertebrata</taxon>
        <taxon>Euteleostomi</taxon>
        <taxon>Actinopterygii</taxon>
        <taxon>Neopterygii</taxon>
        <taxon>Teleostei</taxon>
        <taxon>Neoteleostei</taxon>
        <taxon>Acanthomorphata</taxon>
        <taxon>Eupercaria</taxon>
        <taxon>Perciformes</taxon>
        <taxon>Cottioidei</taxon>
        <taxon>Cottales</taxon>
        <taxon>Liparidae</taxon>
        <taxon>Liparis</taxon>
    </lineage>
</organism>
<gene>
    <name evidence="2" type="ORF">EYF80_051666</name>
</gene>
<proteinExistence type="predicted"/>
<accession>A0A4Z2FBM7</accession>
<feature type="region of interest" description="Disordered" evidence="1">
    <location>
        <begin position="1"/>
        <end position="33"/>
    </location>
</feature>
<evidence type="ECO:0000256" key="1">
    <source>
        <dbReference type="SAM" id="MobiDB-lite"/>
    </source>
</evidence>
<reference evidence="2 3" key="1">
    <citation type="submission" date="2019-03" db="EMBL/GenBank/DDBJ databases">
        <title>First draft genome of Liparis tanakae, snailfish: a comprehensive survey of snailfish specific genes.</title>
        <authorList>
            <person name="Kim W."/>
            <person name="Song I."/>
            <person name="Jeong J.-H."/>
            <person name="Kim D."/>
            <person name="Kim S."/>
            <person name="Ryu S."/>
            <person name="Song J.Y."/>
            <person name="Lee S.K."/>
        </authorList>
    </citation>
    <scope>NUCLEOTIDE SEQUENCE [LARGE SCALE GENOMIC DNA]</scope>
    <source>
        <tissue evidence="2">Muscle</tissue>
    </source>
</reference>
<evidence type="ECO:0000313" key="2">
    <source>
        <dbReference type="EMBL" id="TNN38173.1"/>
    </source>
</evidence>
<dbReference type="Proteomes" id="UP000314294">
    <property type="component" value="Unassembled WGS sequence"/>
</dbReference>
<evidence type="ECO:0000313" key="3">
    <source>
        <dbReference type="Proteomes" id="UP000314294"/>
    </source>
</evidence>
<comment type="caution">
    <text evidence="2">The sequence shown here is derived from an EMBL/GenBank/DDBJ whole genome shotgun (WGS) entry which is preliminary data.</text>
</comment>